<feature type="region of interest" description="Disordered" evidence="4">
    <location>
        <begin position="52"/>
        <end position="85"/>
    </location>
</feature>
<dbReference type="GO" id="GO:0016491">
    <property type="term" value="F:oxidoreductase activity"/>
    <property type="evidence" value="ECO:0007669"/>
    <property type="project" value="UniProtKB-KW"/>
</dbReference>
<dbReference type="EMBL" id="JAWZYT010006821">
    <property type="protein sequence ID" value="KAK4287480.1"/>
    <property type="molecule type" value="Genomic_DNA"/>
</dbReference>
<dbReference type="SUPFAM" id="SSF51905">
    <property type="entry name" value="FAD/NAD(P)-binding domain"/>
    <property type="match status" value="1"/>
</dbReference>
<dbReference type="InterPro" id="IPR006076">
    <property type="entry name" value="FAD-dep_OxRdtase"/>
</dbReference>
<evidence type="ECO:0000256" key="1">
    <source>
        <dbReference type="ARBA" id="ARBA00023002"/>
    </source>
</evidence>
<keyword evidence="1" id="KW-0560">Oxidoreductase</keyword>
<accession>A0AAE1TLB9</accession>
<comment type="caution">
    <text evidence="6">The sequence shown here is derived from an EMBL/GenBank/DDBJ whole genome shotgun (WGS) entry which is preliminary data.</text>
</comment>
<dbReference type="Proteomes" id="UP001292094">
    <property type="component" value="Unassembled WGS sequence"/>
</dbReference>
<name>A0AAE1TLB9_9EUCA</name>
<evidence type="ECO:0000259" key="5">
    <source>
        <dbReference type="Pfam" id="PF01266"/>
    </source>
</evidence>
<dbReference type="InterPro" id="IPR036188">
    <property type="entry name" value="FAD/NAD-bd_sf"/>
</dbReference>
<dbReference type="GO" id="GO:0005739">
    <property type="term" value="C:mitochondrion"/>
    <property type="evidence" value="ECO:0007669"/>
    <property type="project" value="GOC"/>
</dbReference>
<keyword evidence="7" id="KW-1185">Reference proteome</keyword>
<reference evidence="6" key="1">
    <citation type="submission" date="2023-11" db="EMBL/GenBank/DDBJ databases">
        <title>Genome assemblies of two species of porcelain crab, Petrolisthes cinctipes and Petrolisthes manimaculis (Anomura: Porcellanidae).</title>
        <authorList>
            <person name="Angst P."/>
        </authorList>
    </citation>
    <scope>NUCLEOTIDE SEQUENCE</scope>
    <source>
        <strain evidence="6">PB745_02</strain>
        <tissue evidence="6">Gill</tissue>
    </source>
</reference>
<evidence type="ECO:0000256" key="2">
    <source>
        <dbReference type="ARBA" id="ARBA00039785"/>
    </source>
</evidence>
<evidence type="ECO:0000313" key="7">
    <source>
        <dbReference type="Proteomes" id="UP001292094"/>
    </source>
</evidence>
<comment type="function">
    <text evidence="3">Required for the assembly of the mitochondrial membrane respiratory chain NADH dehydrogenase (Complex I). Involved in mid-late stages of complex I assembly.</text>
</comment>
<sequence length="563" mass="62546">MPSALYNSMNPLCNTRHSVLTKLNVAYRCIGGGLKGQQQRCNLTLSLRTYCQHKPPTPHQQTKDQVDRNDQEKRPSSGYAKQDYGNPISRTFGIISSDVRNFLGLATDAPVNTGQVSDGNDASSGSSLARHNKRENIWPAHCDVLIVGGGIIGTSIAYHLKEKALDGLNVVVVEQDNTYKQASTVLSVGGIRQQFSIPENILLSQYGAEFLRHAHQWLAVEGQQHQPPPDVQFKPHGYLTLASHNGLQQLQQNYQLQREMGCHMELLSGHHLKDRFPWLNTDGVEAGVLGLQDEGWFDPWALLMSLKQKAVSLGVEYVEGKVTAMEGESLDDMVVEGKARANIKNLRHAKVQLSNGETRDIKFAIVVVAAGAWTGQMARMVGIGEGTDIMSVPVPVEPRKRYVYCFHAPEGPGLDAPLTIDPNGTYFRREGLRGLYLCGQSPPPDQEPDTQDLQVDEDFFYNVVWPSIANRVPSFNELKLHSSWAGYYDYNTFDQNAIVGLHPMVSNMYLVTGFSGHGIQQALGVGRAIMEAVLEGEYKTINLERFAFERVLIDDPLYEENII</sequence>
<dbReference type="AlphaFoldDB" id="A0AAE1TLB9"/>
<organism evidence="6 7">
    <name type="scientific">Petrolisthes manimaculis</name>
    <dbReference type="NCBI Taxonomy" id="1843537"/>
    <lineage>
        <taxon>Eukaryota</taxon>
        <taxon>Metazoa</taxon>
        <taxon>Ecdysozoa</taxon>
        <taxon>Arthropoda</taxon>
        <taxon>Crustacea</taxon>
        <taxon>Multicrustacea</taxon>
        <taxon>Malacostraca</taxon>
        <taxon>Eumalacostraca</taxon>
        <taxon>Eucarida</taxon>
        <taxon>Decapoda</taxon>
        <taxon>Pleocyemata</taxon>
        <taxon>Anomura</taxon>
        <taxon>Galatheoidea</taxon>
        <taxon>Porcellanidae</taxon>
        <taxon>Petrolisthes</taxon>
    </lineage>
</organism>
<dbReference type="PANTHER" id="PTHR13847">
    <property type="entry name" value="SARCOSINE DEHYDROGENASE-RELATED"/>
    <property type="match status" value="1"/>
</dbReference>
<evidence type="ECO:0000256" key="4">
    <source>
        <dbReference type="SAM" id="MobiDB-lite"/>
    </source>
</evidence>
<dbReference type="FunFam" id="3.30.9.10:FF:000026">
    <property type="entry name" value="FAD-dependent oxidoreductase domain-containing protein 1"/>
    <property type="match status" value="1"/>
</dbReference>
<dbReference type="PANTHER" id="PTHR13847:SF287">
    <property type="entry name" value="FAD-DEPENDENT OXIDOREDUCTASE DOMAIN-CONTAINING PROTEIN 1"/>
    <property type="match status" value="1"/>
</dbReference>
<dbReference type="Pfam" id="PF01266">
    <property type="entry name" value="DAO"/>
    <property type="match status" value="1"/>
</dbReference>
<evidence type="ECO:0000313" key="6">
    <source>
        <dbReference type="EMBL" id="KAK4287480.1"/>
    </source>
</evidence>
<dbReference type="GO" id="GO:0032981">
    <property type="term" value="P:mitochondrial respiratory chain complex I assembly"/>
    <property type="evidence" value="ECO:0007669"/>
    <property type="project" value="TreeGrafter"/>
</dbReference>
<gene>
    <name evidence="6" type="ORF">Pmani_039449</name>
</gene>
<protein>
    <recommendedName>
        <fullName evidence="2">FAD-dependent oxidoreductase domain-containing protein 1</fullName>
    </recommendedName>
</protein>
<feature type="domain" description="FAD dependent oxidoreductase" evidence="5">
    <location>
        <begin position="143"/>
        <end position="531"/>
    </location>
</feature>
<evidence type="ECO:0000256" key="3">
    <source>
        <dbReference type="ARBA" id="ARBA00046185"/>
    </source>
</evidence>
<dbReference type="Gene3D" id="3.30.9.10">
    <property type="entry name" value="D-Amino Acid Oxidase, subunit A, domain 2"/>
    <property type="match status" value="1"/>
</dbReference>
<feature type="compositionally biased region" description="Basic and acidic residues" evidence="4">
    <location>
        <begin position="61"/>
        <end position="75"/>
    </location>
</feature>
<proteinExistence type="predicted"/>
<dbReference type="Gene3D" id="3.50.50.60">
    <property type="entry name" value="FAD/NAD(P)-binding domain"/>
    <property type="match status" value="1"/>
</dbReference>